<dbReference type="HOGENOM" id="CLU_1483507_0_0_1"/>
<sequence length="197" mass="22107">MFSFLEKIERPPLETGRKSYQPIREAEYISDIESHLALPEIDSDVAKALKLQSFFYSKYGELAATMQANHMALVRRIDTGKKNLELVAKLLLEGGKEYDSLVQVVPGVLRRVVVPPVKKVTLQVSMGLQMEFGLKEAGDFIIAEVTNLVKQKLQLEHDIDFLQDQVSTTELNMNGLYNHGIETQKRFDLGGCLAGIP</sequence>
<dbReference type="GO" id="GO:0007017">
    <property type="term" value="P:microtubule-based process"/>
    <property type="evidence" value="ECO:0007669"/>
    <property type="project" value="TreeGrafter"/>
</dbReference>
<dbReference type="GeneID" id="6496101"/>
<dbReference type="SUPFAM" id="SSF46579">
    <property type="entry name" value="Prefoldin"/>
    <property type="match status" value="1"/>
</dbReference>
<dbReference type="OrthoDB" id="6375174at2759"/>
<gene>
    <name evidence="3" type="primary">Dana\GF13259</name>
    <name evidence="3" type="synonym">dana_GLEANR_13273</name>
    <name evidence="3" type="ORF">GF13259</name>
</gene>
<dbReference type="InParanoid" id="B3MIY5"/>
<dbReference type="STRING" id="7217.B3MIY5"/>
<dbReference type="AlphaFoldDB" id="B3MIY5"/>
<evidence type="ECO:0000313" key="4">
    <source>
        <dbReference type="Proteomes" id="UP000007801"/>
    </source>
</evidence>
<comment type="similarity">
    <text evidence="1">Belongs to the prefoldin subunit alpha family.</text>
</comment>
<dbReference type="Pfam" id="PF02996">
    <property type="entry name" value="Prefoldin"/>
    <property type="match status" value="1"/>
</dbReference>
<keyword evidence="2" id="KW-0143">Chaperone</keyword>
<name>B3MIY5_DROAN</name>
<dbReference type="InterPro" id="IPR009053">
    <property type="entry name" value="Prefoldin"/>
</dbReference>
<accession>B3MIY5</accession>
<protein>
    <recommendedName>
        <fullName evidence="5">Prefoldin subunit 3</fullName>
    </recommendedName>
</protein>
<evidence type="ECO:0000313" key="3">
    <source>
        <dbReference type="EMBL" id="EDV37051.1"/>
    </source>
</evidence>
<evidence type="ECO:0008006" key="5">
    <source>
        <dbReference type="Google" id="ProtNLM"/>
    </source>
</evidence>
<dbReference type="EMBL" id="CH902619">
    <property type="protein sequence ID" value="EDV37051.1"/>
    <property type="molecule type" value="Genomic_DNA"/>
</dbReference>
<dbReference type="PANTHER" id="PTHR12409">
    <property type="entry name" value="PREFOLDIN SUBUNIT 3"/>
    <property type="match status" value="1"/>
</dbReference>
<evidence type="ECO:0000256" key="2">
    <source>
        <dbReference type="ARBA" id="ARBA00023186"/>
    </source>
</evidence>
<dbReference type="OMA" id="QVNTVEM"/>
<organism evidence="3 4">
    <name type="scientific">Drosophila ananassae</name>
    <name type="common">Fruit fly</name>
    <dbReference type="NCBI Taxonomy" id="7217"/>
    <lineage>
        <taxon>Eukaryota</taxon>
        <taxon>Metazoa</taxon>
        <taxon>Ecdysozoa</taxon>
        <taxon>Arthropoda</taxon>
        <taxon>Hexapoda</taxon>
        <taxon>Insecta</taxon>
        <taxon>Pterygota</taxon>
        <taxon>Neoptera</taxon>
        <taxon>Endopterygota</taxon>
        <taxon>Diptera</taxon>
        <taxon>Brachycera</taxon>
        <taxon>Muscomorpha</taxon>
        <taxon>Ephydroidea</taxon>
        <taxon>Drosophilidae</taxon>
        <taxon>Drosophila</taxon>
        <taxon>Sophophora</taxon>
    </lineage>
</organism>
<evidence type="ECO:0000256" key="1">
    <source>
        <dbReference type="ARBA" id="ARBA00010048"/>
    </source>
</evidence>
<dbReference type="KEGG" id="dan:6496101"/>
<dbReference type="eggNOG" id="KOG3313">
    <property type="taxonomic scope" value="Eukaryota"/>
</dbReference>
<proteinExistence type="inferred from homology"/>
<dbReference type="GO" id="GO:0006457">
    <property type="term" value="P:protein folding"/>
    <property type="evidence" value="ECO:0007669"/>
    <property type="project" value="InterPro"/>
</dbReference>
<dbReference type="GO" id="GO:0005737">
    <property type="term" value="C:cytoplasm"/>
    <property type="evidence" value="ECO:0007669"/>
    <property type="project" value="TreeGrafter"/>
</dbReference>
<reference evidence="3 4" key="1">
    <citation type="journal article" date="2007" name="Nature">
        <title>Evolution of genes and genomes on the Drosophila phylogeny.</title>
        <authorList>
            <consortium name="Drosophila 12 Genomes Consortium"/>
            <person name="Clark A.G."/>
            <person name="Eisen M.B."/>
            <person name="Smith D.R."/>
            <person name="Bergman C.M."/>
            <person name="Oliver B."/>
            <person name="Markow T.A."/>
            <person name="Kaufman T.C."/>
            <person name="Kellis M."/>
            <person name="Gelbart W."/>
            <person name="Iyer V.N."/>
            <person name="Pollard D.A."/>
            <person name="Sackton T.B."/>
            <person name="Larracuente A.M."/>
            <person name="Singh N.D."/>
            <person name="Abad J.P."/>
            <person name="Abt D.N."/>
            <person name="Adryan B."/>
            <person name="Aguade M."/>
            <person name="Akashi H."/>
            <person name="Anderson W.W."/>
            <person name="Aquadro C.F."/>
            <person name="Ardell D.H."/>
            <person name="Arguello R."/>
            <person name="Artieri C.G."/>
            <person name="Barbash D.A."/>
            <person name="Barker D."/>
            <person name="Barsanti P."/>
            <person name="Batterham P."/>
            <person name="Batzoglou S."/>
            <person name="Begun D."/>
            <person name="Bhutkar A."/>
            <person name="Blanco E."/>
            <person name="Bosak S.A."/>
            <person name="Bradley R.K."/>
            <person name="Brand A.D."/>
            <person name="Brent M.R."/>
            <person name="Brooks A.N."/>
            <person name="Brown R.H."/>
            <person name="Butlin R.K."/>
            <person name="Caggese C."/>
            <person name="Calvi B.R."/>
            <person name="Bernardo de Carvalho A."/>
            <person name="Caspi A."/>
            <person name="Castrezana S."/>
            <person name="Celniker S.E."/>
            <person name="Chang J.L."/>
            <person name="Chapple C."/>
            <person name="Chatterji S."/>
            <person name="Chinwalla A."/>
            <person name="Civetta A."/>
            <person name="Clifton S.W."/>
            <person name="Comeron J.M."/>
            <person name="Costello J.C."/>
            <person name="Coyne J.A."/>
            <person name="Daub J."/>
            <person name="David R.G."/>
            <person name="Delcher A.L."/>
            <person name="Delehaunty K."/>
            <person name="Do C.B."/>
            <person name="Ebling H."/>
            <person name="Edwards K."/>
            <person name="Eickbush T."/>
            <person name="Evans J.D."/>
            <person name="Filipski A."/>
            <person name="Findeiss S."/>
            <person name="Freyhult E."/>
            <person name="Fulton L."/>
            <person name="Fulton R."/>
            <person name="Garcia A.C."/>
            <person name="Gardiner A."/>
            <person name="Garfield D.A."/>
            <person name="Garvin B.E."/>
            <person name="Gibson G."/>
            <person name="Gilbert D."/>
            <person name="Gnerre S."/>
            <person name="Godfrey J."/>
            <person name="Good R."/>
            <person name="Gotea V."/>
            <person name="Gravely B."/>
            <person name="Greenberg A.J."/>
            <person name="Griffiths-Jones S."/>
            <person name="Gross S."/>
            <person name="Guigo R."/>
            <person name="Gustafson E.A."/>
            <person name="Haerty W."/>
            <person name="Hahn M.W."/>
            <person name="Halligan D.L."/>
            <person name="Halpern A.L."/>
            <person name="Halter G.M."/>
            <person name="Han M.V."/>
            <person name="Heger A."/>
            <person name="Hillier L."/>
            <person name="Hinrichs A.S."/>
            <person name="Holmes I."/>
            <person name="Hoskins R.A."/>
            <person name="Hubisz M.J."/>
            <person name="Hultmark D."/>
            <person name="Huntley M.A."/>
            <person name="Jaffe D.B."/>
            <person name="Jagadeeshan S."/>
            <person name="Jeck W.R."/>
            <person name="Johnson J."/>
            <person name="Jones C.D."/>
            <person name="Jordan W.C."/>
            <person name="Karpen G.H."/>
            <person name="Kataoka E."/>
            <person name="Keightley P.D."/>
            <person name="Kheradpour P."/>
            <person name="Kirkness E.F."/>
            <person name="Koerich L.B."/>
            <person name="Kristiansen K."/>
            <person name="Kudrna D."/>
            <person name="Kulathinal R.J."/>
            <person name="Kumar S."/>
            <person name="Kwok R."/>
            <person name="Lander E."/>
            <person name="Langley C.H."/>
            <person name="Lapoint R."/>
            <person name="Lazzaro B.P."/>
            <person name="Lee S.J."/>
            <person name="Levesque L."/>
            <person name="Li R."/>
            <person name="Lin C.F."/>
            <person name="Lin M.F."/>
            <person name="Lindblad-Toh K."/>
            <person name="Llopart A."/>
            <person name="Long M."/>
            <person name="Low L."/>
            <person name="Lozovsky E."/>
            <person name="Lu J."/>
            <person name="Luo M."/>
            <person name="Machado C.A."/>
            <person name="Makalowski W."/>
            <person name="Marzo M."/>
            <person name="Matsuda M."/>
            <person name="Matzkin L."/>
            <person name="McAllister B."/>
            <person name="McBride C.S."/>
            <person name="McKernan B."/>
            <person name="McKernan K."/>
            <person name="Mendez-Lago M."/>
            <person name="Minx P."/>
            <person name="Mollenhauer M.U."/>
            <person name="Montooth K."/>
            <person name="Mount S.M."/>
            <person name="Mu X."/>
            <person name="Myers E."/>
            <person name="Negre B."/>
            <person name="Newfeld S."/>
            <person name="Nielsen R."/>
            <person name="Noor M.A."/>
            <person name="O'Grady P."/>
            <person name="Pachter L."/>
            <person name="Papaceit M."/>
            <person name="Parisi M.J."/>
            <person name="Parisi M."/>
            <person name="Parts L."/>
            <person name="Pedersen J.S."/>
            <person name="Pesole G."/>
            <person name="Phillippy A.M."/>
            <person name="Ponting C.P."/>
            <person name="Pop M."/>
            <person name="Porcelli D."/>
            <person name="Powell J.R."/>
            <person name="Prohaska S."/>
            <person name="Pruitt K."/>
            <person name="Puig M."/>
            <person name="Quesneville H."/>
            <person name="Ram K.R."/>
            <person name="Rand D."/>
            <person name="Rasmussen M.D."/>
            <person name="Reed L.K."/>
            <person name="Reenan R."/>
            <person name="Reily A."/>
            <person name="Remington K.A."/>
            <person name="Rieger T.T."/>
            <person name="Ritchie M.G."/>
            <person name="Robin C."/>
            <person name="Rogers Y.H."/>
            <person name="Rohde C."/>
            <person name="Rozas J."/>
            <person name="Rubenfield M.J."/>
            <person name="Ruiz A."/>
            <person name="Russo S."/>
            <person name="Salzberg S.L."/>
            <person name="Sanchez-Gracia A."/>
            <person name="Saranga D.J."/>
            <person name="Sato H."/>
            <person name="Schaeffer S.W."/>
            <person name="Schatz M.C."/>
            <person name="Schlenke T."/>
            <person name="Schwartz R."/>
            <person name="Segarra C."/>
            <person name="Singh R.S."/>
            <person name="Sirot L."/>
            <person name="Sirota M."/>
            <person name="Sisneros N.B."/>
            <person name="Smith C.D."/>
            <person name="Smith T.F."/>
            <person name="Spieth J."/>
            <person name="Stage D.E."/>
            <person name="Stark A."/>
            <person name="Stephan W."/>
            <person name="Strausberg R.L."/>
            <person name="Strempel S."/>
            <person name="Sturgill D."/>
            <person name="Sutton G."/>
            <person name="Sutton G.G."/>
            <person name="Tao W."/>
            <person name="Teichmann S."/>
            <person name="Tobari Y.N."/>
            <person name="Tomimura Y."/>
            <person name="Tsolas J.M."/>
            <person name="Valente V.L."/>
            <person name="Venter E."/>
            <person name="Venter J.C."/>
            <person name="Vicario S."/>
            <person name="Vieira F.G."/>
            <person name="Vilella A.J."/>
            <person name="Villasante A."/>
            <person name="Walenz B."/>
            <person name="Wang J."/>
            <person name="Wasserman M."/>
            <person name="Watts T."/>
            <person name="Wilson D."/>
            <person name="Wilson R.K."/>
            <person name="Wing R.A."/>
            <person name="Wolfner M.F."/>
            <person name="Wong A."/>
            <person name="Wong G.K."/>
            <person name="Wu C.I."/>
            <person name="Wu G."/>
            <person name="Yamamoto D."/>
            <person name="Yang H.P."/>
            <person name="Yang S.P."/>
            <person name="Yorke J.A."/>
            <person name="Yoshida K."/>
            <person name="Zdobnov E."/>
            <person name="Zhang P."/>
            <person name="Zhang Y."/>
            <person name="Zimin A.V."/>
            <person name="Baldwin J."/>
            <person name="Abdouelleil A."/>
            <person name="Abdulkadir J."/>
            <person name="Abebe A."/>
            <person name="Abera B."/>
            <person name="Abreu J."/>
            <person name="Acer S.C."/>
            <person name="Aftuck L."/>
            <person name="Alexander A."/>
            <person name="An P."/>
            <person name="Anderson E."/>
            <person name="Anderson S."/>
            <person name="Arachi H."/>
            <person name="Azer M."/>
            <person name="Bachantsang P."/>
            <person name="Barry A."/>
            <person name="Bayul T."/>
            <person name="Berlin A."/>
            <person name="Bessette D."/>
            <person name="Bloom T."/>
            <person name="Blye J."/>
            <person name="Boguslavskiy L."/>
            <person name="Bonnet C."/>
            <person name="Boukhgalter B."/>
            <person name="Bourzgui I."/>
            <person name="Brown A."/>
            <person name="Cahill P."/>
            <person name="Channer S."/>
            <person name="Cheshatsang Y."/>
            <person name="Chuda L."/>
            <person name="Citroen M."/>
            <person name="Collymore A."/>
            <person name="Cooke P."/>
            <person name="Costello M."/>
            <person name="D'Aco K."/>
            <person name="Daza R."/>
            <person name="De Haan G."/>
            <person name="DeGray S."/>
            <person name="DeMaso C."/>
            <person name="Dhargay N."/>
            <person name="Dooley K."/>
            <person name="Dooley E."/>
            <person name="Doricent M."/>
            <person name="Dorje P."/>
            <person name="Dorjee K."/>
            <person name="Dupes A."/>
            <person name="Elong R."/>
            <person name="Falk J."/>
            <person name="Farina A."/>
            <person name="Faro S."/>
            <person name="Ferguson D."/>
            <person name="Fisher S."/>
            <person name="Foley C.D."/>
            <person name="Franke A."/>
            <person name="Friedrich D."/>
            <person name="Gadbois L."/>
            <person name="Gearin G."/>
            <person name="Gearin C.R."/>
            <person name="Giannoukos G."/>
            <person name="Goode T."/>
            <person name="Graham J."/>
            <person name="Grandbois E."/>
            <person name="Grewal S."/>
            <person name="Gyaltsen K."/>
            <person name="Hafez N."/>
            <person name="Hagos B."/>
            <person name="Hall J."/>
            <person name="Henson C."/>
            <person name="Hollinger A."/>
            <person name="Honan T."/>
            <person name="Huard M.D."/>
            <person name="Hughes L."/>
            <person name="Hurhula B."/>
            <person name="Husby M.E."/>
            <person name="Kamat A."/>
            <person name="Kanga B."/>
            <person name="Kashin S."/>
            <person name="Khazanovich D."/>
            <person name="Kisner P."/>
            <person name="Lance K."/>
            <person name="Lara M."/>
            <person name="Lee W."/>
            <person name="Lennon N."/>
            <person name="Letendre F."/>
            <person name="LeVine R."/>
            <person name="Lipovsky A."/>
            <person name="Liu X."/>
            <person name="Liu J."/>
            <person name="Liu S."/>
            <person name="Lokyitsang T."/>
            <person name="Lokyitsang Y."/>
            <person name="Lubonja R."/>
            <person name="Lui A."/>
            <person name="MacDonald P."/>
            <person name="Magnisalis V."/>
            <person name="Maru K."/>
            <person name="Matthews C."/>
            <person name="McCusker W."/>
            <person name="McDonough S."/>
            <person name="Mehta T."/>
            <person name="Meldrim J."/>
            <person name="Meneus L."/>
            <person name="Mihai O."/>
            <person name="Mihalev A."/>
            <person name="Mihova T."/>
            <person name="Mittelman R."/>
            <person name="Mlenga V."/>
            <person name="Montmayeur A."/>
            <person name="Mulrain L."/>
            <person name="Navidi A."/>
            <person name="Naylor J."/>
            <person name="Negash T."/>
            <person name="Nguyen T."/>
            <person name="Nguyen N."/>
            <person name="Nicol R."/>
            <person name="Norbu C."/>
            <person name="Norbu N."/>
            <person name="Novod N."/>
            <person name="O'Neill B."/>
            <person name="Osman S."/>
            <person name="Markiewicz E."/>
            <person name="Oyono O.L."/>
            <person name="Patti C."/>
            <person name="Phunkhang P."/>
            <person name="Pierre F."/>
            <person name="Priest M."/>
            <person name="Raghuraman S."/>
            <person name="Rege F."/>
            <person name="Reyes R."/>
            <person name="Rise C."/>
            <person name="Rogov P."/>
            <person name="Ross K."/>
            <person name="Ryan E."/>
            <person name="Settipalli S."/>
            <person name="Shea T."/>
            <person name="Sherpa N."/>
            <person name="Shi L."/>
            <person name="Shih D."/>
            <person name="Sparrow T."/>
            <person name="Spaulding J."/>
            <person name="Stalker J."/>
            <person name="Stange-Thomann N."/>
            <person name="Stavropoulos S."/>
            <person name="Stone C."/>
            <person name="Strader C."/>
            <person name="Tesfaye S."/>
            <person name="Thomson T."/>
            <person name="Thoulutsang Y."/>
            <person name="Thoulutsang D."/>
            <person name="Topham K."/>
            <person name="Topping I."/>
            <person name="Tsamla T."/>
            <person name="Vassiliev H."/>
            <person name="Vo A."/>
            <person name="Wangchuk T."/>
            <person name="Wangdi T."/>
            <person name="Weiand M."/>
            <person name="Wilkinson J."/>
            <person name="Wilson A."/>
            <person name="Yadav S."/>
            <person name="Young G."/>
            <person name="Yu Q."/>
            <person name="Zembek L."/>
            <person name="Zhong D."/>
            <person name="Zimmer A."/>
            <person name="Zwirko Z."/>
            <person name="Jaffe D.B."/>
            <person name="Alvarez P."/>
            <person name="Brockman W."/>
            <person name="Butler J."/>
            <person name="Chin C."/>
            <person name="Gnerre S."/>
            <person name="Grabherr M."/>
            <person name="Kleber M."/>
            <person name="Mauceli E."/>
            <person name="MacCallum I."/>
        </authorList>
    </citation>
    <scope>NUCLEOTIDE SEQUENCE [LARGE SCALE GENOMIC DNA]</scope>
    <source>
        <strain evidence="4">Tucson 14024-0371.13</strain>
    </source>
</reference>
<dbReference type="PANTHER" id="PTHR12409:SF0">
    <property type="entry name" value="PREFOLDIN SUBUNIT 3"/>
    <property type="match status" value="1"/>
</dbReference>
<dbReference type="Proteomes" id="UP000007801">
    <property type="component" value="Unassembled WGS sequence"/>
</dbReference>
<dbReference type="InterPro" id="IPR004127">
    <property type="entry name" value="Prefoldin_subunit_alpha"/>
</dbReference>
<dbReference type="GO" id="GO:0007021">
    <property type="term" value="P:tubulin complex assembly"/>
    <property type="evidence" value="ECO:0007669"/>
    <property type="project" value="TreeGrafter"/>
</dbReference>
<dbReference type="Gene3D" id="1.10.287.370">
    <property type="match status" value="1"/>
</dbReference>
<dbReference type="InterPro" id="IPR016655">
    <property type="entry name" value="PFD3"/>
</dbReference>
<dbReference type="PhylomeDB" id="B3MIY5"/>
<dbReference type="GO" id="GO:0016272">
    <property type="term" value="C:prefoldin complex"/>
    <property type="evidence" value="ECO:0007669"/>
    <property type="project" value="InterPro"/>
</dbReference>
<dbReference type="GO" id="GO:0015631">
    <property type="term" value="F:tubulin binding"/>
    <property type="evidence" value="ECO:0007669"/>
    <property type="project" value="TreeGrafter"/>
</dbReference>
<keyword evidence="4" id="KW-1185">Reference proteome</keyword>